<evidence type="ECO:0000256" key="7">
    <source>
        <dbReference type="ARBA" id="ARBA00022833"/>
    </source>
</evidence>
<sequence length="846" mass="94896">MTQPLQHFLTTFVPEHYDVYLDINRQAKTIVGEVTIFGEALSDHIFLHQRGLKIKLVTVNQNEVAFTTQNTHEALGLANVPLGQVEIVICYEAVLTATLMGIYPSDYEVNGVKKQLVLTQFESSGAREAFPSIDEPAAKATFDLAIKFDEQPNETILANMPETQVVDQVHYFATTLRMSTYLVAFAFGSLIREETTTSSGAKIQVFATDAHTKPALRFALDMAERSIAFYEAYFQTPYPLPESKQLAVPDLSFGAMENWGLVTYRESALLIDPENAALTQKHRVATIIAHELAHQWFGDLVTMAWWDDLWLNESFANMMEYVAIDALMPEWHIWESFQMNDVPLALQRDAIDGVQPVHVAINHPDEVNTFFDSAIVYAKGARMLVMTRAMIGDAAFQKGLKDYFEAHQYGNATGADLWRALSNASGQDVTGVMATYLTQPGYPVIRVTVNPEGQLIISQQQFFIGPHDDQERLWQVPLTSNFSDQTLLLKTKAEIIGDYATLRKQVGGPILLNIGQQTHAIIHYDDALLADILAHIDQLNAVSQLQILHDLRLLAQAQIVSYAQIVPVLHKMAANPTILVQQASHELLSDMQRLMQDDATGTATLQRFVRQLVQPQLQRLGWEARPNEANDDTRVRPLIIGAALTAQLPEACAKSDALYGQYQADLTQMPAYLRRAVLRDQIARTSNIAWFKQLFIRYQQTSDTGLRQDLMATLSGTTNQAALQLIVAHLNNTDVVKPQDFGIWYGGLLHNPAAQQAAWDWARAHWDWLDDKLNGSMNYTNLAKIPANYFQKPQRLAEFKAFFRPKLNQANLTREITMGQVVIENQIALIKAQHDLLGQALEAALN</sequence>
<dbReference type="Gene3D" id="1.25.50.20">
    <property type="match status" value="1"/>
</dbReference>
<dbReference type="EMBL" id="QVOV01000008">
    <property type="protein sequence ID" value="MCT8389767.1"/>
    <property type="molecule type" value="Genomic_DNA"/>
</dbReference>
<comment type="caution">
    <text evidence="11">The sequence shown here is derived from an EMBL/GenBank/DDBJ whole genome shotgun (WGS) entry which is preliminary data.</text>
</comment>
<dbReference type="InterPro" id="IPR045357">
    <property type="entry name" value="Aminopeptidase_N-like_N"/>
</dbReference>
<keyword evidence="8 9" id="KW-0482">Metalloprotease</keyword>
<feature type="domain" description="ATP-dependent DNA ligase family profile" evidence="10">
    <location>
        <begin position="656"/>
        <end position="803"/>
    </location>
</feature>
<keyword evidence="5 9" id="KW-0479">Metal-binding</keyword>
<evidence type="ECO:0000256" key="2">
    <source>
        <dbReference type="ARBA" id="ARBA00010136"/>
    </source>
</evidence>
<dbReference type="Pfam" id="PF11838">
    <property type="entry name" value="ERAP1_C"/>
    <property type="match status" value="1"/>
</dbReference>
<dbReference type="PRINTS" id="PR00756">
    <property type="entry name" value="ALADIPTASE"/>
</dbReference>
<dbReference type="SUPFAM" id="SSF55486">
    <property type="entry name" value="Metalloproteases ('zincins'), catalytic domain"/>
    <property type="match status" value="1"/>
</dbReference>
<dbReference type="InterPro" id="IPR042097">
    <property type="entry name" value="Aminopeptidase_N-like_N_sf"/>
</dbReference>
<dbReference type="Pfam" id="PF17900">
    <property type="entry name" value="Peptidase_M1_N"/>
    <property type="match status" value="1"/>
</dbReference>
<keyword evidence="3 9" id="KW-0031">Aminopeptidase</keyword>
<dbReference type="Proteomes" id="UP001525857">
    <property type="component" value="Unassembled WGS sequence"/>
</dbReference>
<protein>
    <recommendedName>
        <fullName evidence="9">Aminopeptidase</fullName>
        <ecNumber evidence="9">3.4.11.-</ecNumber>
    </recommendedName>
</protein>
<dbReference type="InterPro" id="IPR014782">
    <property type="entry name" value="Peptidase_M1_dom"/>
</dbReference>
<keyword evidence="4 9" id="KW-0645">Protease</keyword>
<keyword evidence="6 9" id="KW-0378">Hydrolase</keyword>
<dbReference type="EC" id="3.4.11.-" evidence="9"/>
<dbReference type="InterPro" id="IPR050344">
    <property type="entry name" value="Peptidase_M1_aminopeptidases"/>
</dbReference>
<proteinExistence type="inferred from homology"/>
<keyword evidence="12" id="KW-1185">Reference proteome</keyword>
<organism evidence="11 12">
    <name type="scientific">Leuconostoc holzapfelii</name>
    <dbReference type="NCBI Taxonomy" id="434464"/>
    <lineage>
        <taxon>Bacteria</taxon>
        <taxon>Bacillati</taxon>
        <taxon>Bacillota</taxon>
        <taxon>Bacilli</taxon>
        <taxon>Lactobacillales</taxon>
        <taxon>Lactobacillaceae</taxon>
        <taxon>Leuconostoc</taxon>
    </lineage>
</organism>
<evidence type="ECO:0000256" key="5">
    <source>
        <dbReference type="ARBA" id="ARBA00022723"/>
    </source>
</evidence>
<dbReference type="CDD" id="cd09601">
    <property type="entry name" value="M1_APN-Q_like"/>
    <property type="match status" value="1"/>
</dbReference>
<name>A0ABT2P0M0_9LACO</name>
<evidence type="ECO:0000256" key="1">
    <source>
        <dbReference type="ARBA" id="ARBA00000098"/>
    </source>
</evidence>
<dbReference type="Pfam" id="PF01433">
    <property type="entry name" value="Peptidase_M1"/>
    <property type="match status" value="1"/>
</dbReference>
<evidence type="ECO:0000313" key="11">
    <source>
        <dbReference type="EMBL" id="MCT8389767.1"/>
    </source>
</evidence>
<evidence type="ECO:0000313" key="12">
    <source>
        <dbReference type="Proteomes" id="UP001525857"/>
    </source>
</evidence>
<comment type="cofactor">
    <cofactor evidence="9">
        <name>Zn(2+)</name>
        <dbReference type="ChEBI" id="CHEBI:29105"/>
    </cofactor>
    <text evidence="9">Binds 1 zinc ion per subunit.</text>
</comment>
<dbReference type="InterPro" id="IPR034016">
    <property type="entry name" value="M1_APN-typ"/>
</dbReference>
<evidence type="ECO:0000256" key="8">
    <source>
        <dbReference type="ARBA" id="ARBA00023049"/>
    </source>
</evidence>
<reference evidence="11 12" key="1">
    <citation type="submission" date="2018-08" db="EMBL/GenBank/DDBJ databases">
        <title>Draft genome sequences of Leuconostoc spp. and Weissella spp. with biocontrol potential.</title>
        <authorList>
            <person name="Lo R."/>
            <person name="Ho V.T.T."/>
            <person name="Turner M.S."/>
        </authorList>
    </citation>
    <scope>NUCLEOTIDE SEQUENCE [LARGE SCALE GENOMIC DNA]</scope>
    <source>
        <strain evidence="11 12">733</strain>
    </source>
</reference>
<dbReference type="Gene3D" id="2.60.40.1730">
    <property type="entry name" value="tricorn interacting facor f3 domain"/>
    <property type="match status" value="1"/>
</dbReference>
<keyword evidence="7 9" id="KW-0862">Zinc</keyword>
<dbReference type="Gene3D" id="2.60.40.1910">
    <property type="match status" value="1"/>
</dbReference>
<evidence type="ECO:0000256" key="6">
    <source>
        <dbReference type="ARBA" id="ARBA00022801"/>
    </source>
</evidence>
<dbReference type="PANTHER" id="PTHR11533:SF174">
    <property type="entry name" value="PUROMYCIN-SENSITIVE AMINOPEPTIDASE-RELATED"/>
    <property type="match status" value="1"/>
</dbReference>
<evidence type="ECO:0000256" key="4">
    <source>
        <dbReference type="ARBA" id="ARBA00022670"/>
    </source>
</evidence>
<evidence type="ECO:0000256" key="3">
    <source>
        <dbReference type="ARBA" id="ARBA00022438"/>
    </source>
</evidence>
<dbReference type="RefSeq" id="WP_261657303.1">
    <property type="nucleotide sequence ID" value="NZ_QVOV01000008.1"/>
</dbReference>
<evidence type="ECO:0000256" key="9">
    <source>
        <dbReference type="RuleBase" id="RU364040"/>
    </source>
</evidence>
<dbReference type="InterPro" id="IPR001930">
    <property type="entry name" value="Peptidase_M1"/>
</dbReference>
<dbReference type="PANTHER" id="PTHR11533">
    <property type="entry name" value="PROTEASE M1 ZINC METALLOPROTEASE"/>
    <property type="match status" value="1"/>
</dbReference>
<dbReference type="InterPro" id="IPR024571">
    <property type="entry name" value="ERAP1-like_C_dom"/>
</dbReference>
<evidence type="ECO:0000259" key="10">
    <source>
        <dbReference type="PROSITE" id="PS50160"/>
    </source>
</evidence>
<dbReference type="InterPro" id="IPR012310">
    <property type="entry name" value="DNA_ligase_ATP-dep_cent"/>
</dbReference>
<dbReference type="SUPFAM" id="SSF63737">
    <property type="entry name" value="Leukotriene A4 hydrolase N-terminal domain"/>
    <property type="match status" value="1"/>
</dbReference>
<comment type="catalytic activity">
    <reaction evidence="1">
        <text>Release of an N-terminal amino acid, Xaa-|-Yaa- from a peptide, amide or arylamide. Xaa is preferably Ala, but may be most amino acids including Pro (slow action). When a terminal hydrophobic residue is followed by a prolyl residue, the two may be released as an intact Xaa-Pro dipeptide.</text>
        <dbReference type="EC" id="3.4.11.2"/>
    </reaction>
</comment>
<dbReference type="InterPro" id="IPR027268">
    <property type="entry name" value="Peptidase_M4/M1_CTD_sf"/>
</dbReference>
<comment type="similarity">
    <text evidence="2 9">Belongs to the peptidase M1 family.</text>
</comment>
<accession>A0ABT2P0M0</accession>
<gene>
    <name evidence="11" type="ORF">D0501_06740</name>
</gene>
<dbReference type="PROSITE" id="PS50160">
    <property type="entry name" value="DNA_LIGASE_A3"/>
    <property type="match status" value="1"/>
</dbReference>
<dbReference type="Gene3D" id="1.10.390.10">
    <property type="entry name" value="Neutral Protease Domain 2"/>
    <property type="match status" value="1"/>
</dbReference>